<evidence type="ECO:0000259" key="1">
    <source>
        <dbReference type="PROSITE" id="PS50853"/>
    </source>
</evidence>
<feature type="domain" description="Fibronectin type-III" evidence="1">
    <location>
        <begin position="235"/>
        <end position="330"/>
    </location>
</feature>
<evidence type="ECO:0000313" key="3">
    <source>
        <dbReference type="Proteomes" id="UP001331761"/>
    </source>
</evidence>
<accession>A0AAN8F971</accession>
<name>A0AAN8F971_TRICO</name>
<keyword evidence="3" id="KW-1185">Reference proteome</keyword>
<protein>
    <recommendedName>
        <fullName evidence="1">Fibronectin type-III domain-containing protein</fullName>
    </recommendedName>
</protein>
<dbReference type="InterPro" id="IPR003961">
    <property type="entry name" value="FN3_dom"/>
</dbReference>
<comment type="caution">
    <text evidence="2">The sequence shown here is derived from an EMBL/GenBank/DDBJ whole genome shotgun (WGS) entry which is preliminary data.</text>
</comment>
<reference evidence="2 3" key="1">
    <citation type="submission" date="2019-10" db="EMBL/GenBank/DDBJ databases">
        <title>Assembly and Annotation for the nematode Trichostrongylus colubriformis.</title>
        <authorList>
            <person name="Martin J."/>
        </authorList>
    </citation>
    <scope>NUCLEOTIDE SEQUENCE [LARGE SCALE GENOMIC DNA]</scope>
    <source>
        <strain evidence="2">G859</strain>
        <tissue evidence="2">Whole worm</tissue>
    </source>
</reference>
<dbReference type="Gene3D" id="2.60.40.10">
    <property type="entry name" value="Immunoglobulins"/>
    <property type="match status" value="1"/>
</dbReference>
<dbReference type="InterPro" id="IPR036116">
    <property type="entry name" value="FN3_sf"/>
</dbReference>
<organism evidence="2 3">
    <name type="scientific">Trichostrongylus colubriformis</name>
    <name type="common">Black scour worm</name>
    <dbReference type="NCBI Taxonomy" id="6319"/>
    <lineage>
        <taxon>Eukaryota</taxon>
        <taxon>Metazoa</taxon>
        <taxon>Ecdysozoa</taxon>
        <taxon>Nematoda</taxon>
        <taxon>Chromadorea</taxon>
        <taxon>Rhabditida</taxon>
        <taxon>Rhabditina</taxon>
        <taxon>Rhabditomorpha</taxon>
        <taxon>Strongyloidea</taxon>
        <taxon>Trichostrongylidae</taxon>
        <taxon>Trichostrongylus</taxon>
    </lineage>
</organism>
<dbReference type="CDD" id="cd00063">
    <property type="entry name" value="FN3"/>
    <property type="match status" value="1"/>
</dbReference>
<sequence length="402" mass="46333">MRIVVIAVFYITTVPFSGHRHYSIYQFPEIRRIRGLITSADYDFPTLKIRWQQIGSEYFNVLIFCKLQKWQHSPELSYGSSLVFDMKFDIKLYDDTKCKPVFPNVSVVVVNFHNESIYDVVELTPVRKVRVFDFSGAEAEGRVVAHFKVMHPQSLRDREFLIRRTRIYNGEETVMNWLKATTNKTLVEWQIEARPERYRVVLEPVIHEKEEAYIKADPRNLTIQIDVKELAPTDAPTEVEVTELLDVVYVDFEPIPEEKIPGKDAGCEVRLCENPELVESCEVKRLPPRSPTAEYRRLKPSTIYHVSVACMTGGGMGPRSPWITFTTGQLKKKSPRTTTSTVPTTTIAVSGVLVSIEASRGMNVILTLGFKMKDGSKFYDGFVRYLELLQYRRVRSSLKFVR</sequence>
<dbReference type="SUPFAM" id="SSF49265">
    <property type="entry name" value="Fibronectin type III"/>
    <property type="match status" value="1"/>
</dbReference>
<dbReference type="Proteomes" id="UP001331761">
    <property type="component" value="Unassembled WGS sequence"/>
</dbReference>
<dbReference type="EMBL" id="WIXE01016380">
    <property type="protein sequence ID" value="KAK5972710.1"/>
    <property type="molecule type" value="Genomic_DNA"/>
</dbReference>
<evidence type="ECO:0000313" key="2">
    <source>
        <dbReference type="EMBL" id="KAK5972710.1"/>
    </source>
</evidence>
<dbReference type="InterPro" id="IPR013783">
    <property type="entry name" value="Ig-like_fold"/>
</dbReference>
<gene>
    <name evidence="2" type="ORF">GCK32_010575</name>
</gene>
<dbReference type="AlphaFoldDB" id="A0AAN8F971"/>
<proteinExistence type="predicted"/>
<dbReference type="PROSITE" id="PS50853">
    <property type="entry name" value="FN3"/>
    <property type="match status" value="1"/>
</dbReference>